<gene>
    <name evidence="2" type="ORF">FN924_01500</name>
</gene>
<evidence type="ECO:0000313" key="3">
    <source>
        <dbReference type="Proteomes" id="UP000315215"/>
    </source>
</evidence>
<organism evidence="2 3">
    <name type="scientific">Radiobacillus deserti</name>
    <dbReference type="NCBI Taxonomy" id="2594883"/>
    <lineage>
        <taxon>Bacteria</taxon>
        <taxon>Bacillati</taxon>
        <taxon>Bacillota</taxon>
        <taxon>Bacilli</taxon>
        <taxon>Bacillales</taxon>
        <taxon>Bacillaceae</taxon>
        <taxon>Radiobacillus</taxon>
    </lineage>
</organism>
<dbReference type="Proteomes" id="UP000315215">
    <property type="component" value="Chromosome"/>
</dbReference>
<keyword evidence="1" id="KW-0812">Transmembrane</keyword>
<keyword evidence="1" id="KW-1133">Transmembrane helix</keyword>
<evidence type="ECO:0000313" key="2">
    <source>
        <dbReference type="EMBL" id="QDP39003.1"/>
    </source>
</evidence>
<protein>
    <submittedName>
        <fullName evidence="2">Uncharacterized protein</fullName>
    </submittedName>
</protein>
<dbReference type="KEGG" id="aqt:FN924_01500"/>
<name>A0A516KC52_9BACI</name>
<keyword evidence="3" id="KW-1185">Reference proteome</keyword>
<evidence type="ECO:0000256" key="1">
    <source>
        <dbReference type="SAM" id="Phobius"/>
    </source>
</evidence>
<dbReference type="EMBL" id="CP041666">
    <property type="protein sequence ID" value="QDP39003.1"/>
    <property type="molecule type" value="Genomic_DNA"/>
</dbReference>
<sequence>MTYIALGIVLLIVSLILIIADKRATYSRFMSSFSNKGFKQLRIGLPIIAILAIGYGIFHLITYQPPYLDIYVEEGEYTVFGEIGEVGYYAPQLIKKKEEASIHLVFWEPVEIGDNTKLQVTYPSGKSEELDVTLTPIRETNLKHNIQSIYEVSPISFSEKGVADVTIISGNKTIENMEMEIH</sequence>
<reference evidence="2 3" key="1">
    <citation type="submission" date="2019-07" db="EMBL/GenBank/DDBJ databases">
        <authorList>
            <person name="Li J."/>
        </authorList>
    </citation>
    <scope>NUCLEOTIDE SEQUENCE [LARGE SCALE GENOMIC DNA]</scope>
    <source>
        <strain evidence="2 3">TKL69</strain>
    </source>
</reference>
<feature type="transmembrane region" description="Helical" evidence="1">
    <location>
        <begin position="6"/>
        <end position="22"/>
    </location>
</feature>
<accession>A0A516KC52</accession>
<dbReference type="AlphaFoldDB" id="A0A516KC52"/>
<proteinExistence type="predicted"/>
<dbReference type="OrthoDB" id="2453566at2"/>
<feature type="transmembrane region" description="Helical" evidence="1">
    <location>
        <begin position="43"/>
        <end position="61"/>
    </location>
</feature>
<keyword evidence="1" id="KW-0472">Membrane</keyword>
<dbReference type="RefSeq" id="WP_143891753.1">
    <property type="nucleotide sequence ID" value="NZ_CP041666.1"/>
</dbReference>